<dbReference type="GO" id="GO:0005634">
    <property type="term" value="C:nucleus"/>
    <property type="evidence" value="ECO:0007669"/>
    <property type="project" value="TreeGrafter"/>
</dbReference>
<dbReference type="Gene3D" id="3.80.10.10">
    <property type="entry name" value="Ribonuclease Inhibitor"/>
    <property type="match status" value="3"/>
</dbReference>
<evidence type="ECO:0000256" key="4">
    <source>
        <dbReference type="ARBA" id="ARBA00022737"/>
    </source>
</evidence>
<protein>
    <submittedName>
        <fullName evidence="5">Uncharacterized protein</fullName>
    </submittedName>
</protein>
<evidence type="ECO:0000313" key="6">
    <source>
        <dbReference type="Proteomes" id="UP001445335"/>
    </source>
</evidence>
<name>A0AAW1QJS5_9CHLO</name>
<organism evidence="5 6">
    <name type="scientific">Elliptochloris bilobata</name>
    <dbReference type="NCBI Taxonomy" id="381761"/>
    <lineage>
        <taxon>Eukaryota</taxon>
        <taxon>Viridiplantae</taxon>
        <taxon>Chlorophyta</taxon>
        <taxon>core chlorophytes</taxon>
        <taxon>Trebouxiophyceae</taxon>
        <taxon>Trebouxiophyceae incertae sedis</taxon>
        <taxon>Elliptochloris clade</taxon>
        <taxon>Elliptochloris</taxon>
    </lineage>
</organism>
<evidence type="ECO:0000256" key="2">
    <source>
        <dbReference type="ARBA" id="ARBA00022468"/>
    </source>
</evidence>
<dbReference type="EMBL" id="JALJOU010000098">
    <property type="protein sequence ID" value="KAK9821726.1"/>
    <property type="molecule type" value="Genomic_DNA"/>
</dbReference>
<dbReference type="SMART" id="SM00368">
    <property type="entry name" value="LRR_RI"/>
    <property type="match status" value="10"/>
</dbReference>
<dbReference type="AlphaFoldDB" id="A0AAW1QJS5"/>
<dbReference type="InterPro" id="IPR001611">
    <property type="entry name" value="Leu-rich_rpt"/>
</dbReference>
<evidence type="ECO:0000313" key="5">
    <source>
        <dbReference type="EMBL" id="KAK9821726.1"/>
    </source>
</evidence>
<dbReference type="GO" id="GO:0005096">
    <property type="term" value="F:GTPase activator activity"/>
    <property type="evidence" value="ECO:0007669"/>
    <property type="project" value="UniProtKB-KW"/>
</dbReference>
<comment type="caution">
    <text evidence="5">The sequence shown here is derived from an EMBL/GenBank/DDBJ whole genome shotgun (WGS) entry which is preliminary data.</text>
</comment>
<keyword evidence="3" id="KW-0433">Leucine-rich repeat</keyword>
<dbReference type="GO" id="GO:0005930">
    <property type="term" value="C:axoneme"/>
    <property type="evidence" value="ECO:0007669"/>
    <property type="project" value="UniProtKB-SubCell"/>
</dbReference>
<dbReference type="GO" id="GO:0048471">
    <property type="term" value="C:perinuclear region of cytoplasm"/>
    <property type="evidence" value="ECO:0007669"/>
    <property type="project" value="TreeGrafter"/>
</dbReference>
<dbReference type="Proteomes" id="UP001445335">
    <property type="component" value="Unassembled WGS sequence"/>
</dbReference>
<dbReference type="SUPFAM" id="SSF52047">
    <property type="entry name" value="RNI-like"/>
    <property type="match status" value="2"/>
</dbReference>
<evidence type="ECO:0000256" key="1">
    <source>
        <dbReference type="ARBA" id="ARBA00004430"/>
    </source>
</evidence>
<proteinExistence type="predicted"/>
<evidence type="ECO:0000256" key="3">
    <source>
        <dbReference type="ARBA" id="ARBA00022614"/>
    </source>
</evidence>
<sequence>MAWGAAGTRGVEDWVQRLAANDPTLTSIHVFRDRRFGVEELTALREVLRSNTHLAELSAGGLPLPPPAAEILGDIIAASPSLASLCAGDAATNDESIASLAAGLARSHSLQRLDLGHRAVCAAGAAALARALTSGGLANGGGALAPAPSFPSLHTLVLAGNGGLGDAGAAVLAPAAVVLRELDLSACGLGPEGAAALARAAGGGVGASAGPYGRLEVLRLGRNALGPAGAAALAALVGGKGLRELHLPGTGIGDAGLTSLATCLTAASGLALLDVTGCGVGASGAAALTTALTAGAPLASVCLRGNAIGPAGAEALGAALARTATLEELDVGSNQMGEAAAALLVPAPRLRRLSLFGNALGDAGVGRLADSLAAAAHTALLELDLAGCGVSAASVERLFAVLEGGAAPALEMLVLGANEAAEQPDFPGRVEALWAMRPGLDIAWRPSDVGAAPASGGGSAFG</sequence>
<accession>A0AAW1QJS5</accession>
<dbReference type="PANTHER" id="PTHR24113:SF12">
    <property type="entry name" value="RAN GTPASE-ACTIVATING PROTEIN 1"/>
    <property type="match status" value="1"/>
</dbReference>
<dbReference type="GO" id="GO:0031267">
    <property type="term" value="F:small GTPase binding"/>
    <property type="evidence" value="ECO:0007669"/>
    <property type="project" value="TreeGrafter"/>
</dbReference>
<dbReference type="PANTHER" id="PTHR24113">
    <property type="entry name" value="RAN GTPASE-ACTIVATING PROTEIN 1"/>
    <property type="match status" value="1"/>
</dbReference>
<dbReference type="GO" id="GO:0005829">
    <property type="term" value="C:cytosol"/>
    <property type="evidence" value="ECO:0007669"/>
    <property type="project" value="TreeGrafter"/>
</dbReference>
<dbReference type="InterPro" id="IPR027038">
    <property type="entry name" value="RanGap"/>
</dbReference>
<reference evidence="5 6" key="1">
    <citation type="journal article" date="2024" name="Nat. Commun.">
        <title>Phylogenomics reveals the evolutionary origins of lichenization in chlorophyte algae.</title>
        <authorList>
            <person name="Puginier C."/>
            <person name="Libourel C."/>
            <person name="Otte J."/>
            <person name="Skaloud P."/>
            <person name="Haon M."/>
            <person name="Grisel S."/>
            <person name="Petersen M."/>
            <person name="Berrin J.G."/>
            <person name="Delaux P.M."/>
            <person name="Dal Grande F."/>
            <person name="Keller J."/>
        </authorList>
    </citation>
    <scope>NUCLEOTIDE SEQUENCE [LARGE SCALE GENOMIC DNA]</scope>
    <source>
        <strain evidence="5 6">SAG 245.80</strain>
    </source>
</reference>
<dbReference type="GO" id="GO:0006913">
    <property type="term" value="P:nucleocytoplasmic transport"/>
    <property type="evidence" value="ECO:0007669"/>
    <property type="project" value="TreeGrafter"/>
</dbReference>
<keyword evidence="2" id="KW-0343">GTPase activation</keyword>
<gene>
    <name evidence="5" type="ORF">WJX81_005923</name>
</gene>
<dbReference type="Pfam" id="PF13516">
    <property type="entry name" value="LRR_6"/>
    <property type="match status" value="5"/>
</dbReference>
<keyword evidence="4" id="KW-0677">Repeat</keyword>
<dbReference type="InterPro" id="IPR032675">
    <property type="entry name" value="LRR_dom_sf"/>
</dbReference>
<comment type="subcellular location">
    <subcellularLocation>
        <location evidence="1">Cytoplasm</location>
        <location evidence="1">Cytoskeleton</location>
        <location evidence="1">Cilium axoneme</location>
    </subcellularLocation>
</comment>
<keyword evidence="6" id="KW-1185">Reference proteome</keyword>